<proteinExistence type="predicted"/>
<keyword evidence="1" id="KW-0805">Transcription regulation</keyword>
<dbReference type="Gene3D" id="2.60.120.280">
    <property type="entry name" value="Regulatory protein AraC"/>
    <property type="match status" value="1"/>
</dbReference>
<evidence type="ECO:0000313" key="6">
    <source>
        <dbReference type="Proteomes" id="UP000306808"/>
    </source>
</evidence>
<evidence type="ECO:0000256" key="3">
    <source>
        <dbReference type="ARBA" id="ARBA00023163"/>
    </source>
</evidence>
<dbReference type="PANTHER" id="PTHR43280">
    <property type="entry name" value="ARAC-FAMILY TRANSCRIPTIONAL REGULATOR"/>
    <property type="match status" value="1"/>
</dbReference>
<dbReference type="SUPFAM" id="SSF51215">
    <property type="entry name" value="Regulatory protein AraC"/>
    <property type="match status" value="1"/>
</dbReference>
<evidence type="ECO:0000256" key="2">
    <source>
        <dbReference type="ARBA" id="ARBA00023125"/>
    </source>
</evidence>
<sequence length="300" mass="35588">MGNIKADGFKGEKAIVTPNVIRSMQTENPITRQLYVTHIGYYPNARYHYRERPDGAPENILIYCDKGTGWVEYNDEKISLKENEVFILPANQKHAYGADINNFWSIYWLHFKGENTVMFDSILGKVLRIPETTNNRKADRMQLFEEIYKNFEMGYSHENMEYITFCLMYFLASLKYMPQYQEPNRLGRDDVIQNCIHYMRDNLENKIVLKDIADAVGYSTSHLNALFVQATSFSPIEYYNQLKIQRVCYYLQFSDLKIKEIAFKLGFYDPFHLSKAFFKEMEISPREYRNRYGRMHANRN</sequence>
<dbReference type="CDD" id="cd06986">
    <property type="entry name" value="cupin_MmsR-like_N"/>
    <property type="match status" value="1"/>
</dbReference>
<dbReference type="OrthoDB" id="9813413at2"/>
<dbReference type="InterPro" id="IPR009057">
    <property type="entry name" value="Homeodomain-like_sf"/>
</dbReference>
<reference evidence="5 6" key="1">
    <citation type="submission" date="2019-04" db="EMBL/GenBank/DDBJ databases">
        <title>Sphingobacterium olei sp. nov., isolated from oil-contaminated soil.</title>
        <authorList>
            <person name="Liu B."/>
        </authorList>
    </citation>
    <scope>NUCLEOTIDE SEQUENCE [LARGE SCALE GENOMIC DNA]</scope>
    <source>
        <strain evidence="5 6">HAL-9</strain>
    </source>
</reference>
<dbReference type="RefSeq" id="WP_136900702.1">
    <property type="nucleotide sequence ID" value="NZ_SUME01000003.1"/>
</dbReference>
<dbReference type="InterPro" id="IPR003313">
    <property type="entry name" value="AraC-bd"/>
</dbReference>
<dbReference type="Gene3D" id="1.10.10.60">
    <property type="entry name" value="Homeodomain-like"/>
    <property type="match status" value="2"/>
</dbReference>
<dbReference type="SUPFAM" id="SSF46689">
    <property type="entry name" value="Homeodomain-like"/>
    <property type="match status" value="2"/>
</dbReference>
<keyword evidence="6" id="KW-1185">Reference proteome</keyword>
<evidence type="ECO:0000256" key="1">
    <source>
        <dbReference type="ARBA" id="ARBA00023015"/>
    </source>
</evidence>
<dbReference type="PANTHER" id="PTHR43280:SF30">
    <property type="entry name" value="MMSAB OPERON REGULATORY PROTEIN"/>
    <property type="match status" value="1"/>
</dbReference>
<dbReference type="GO" id="GO:0043565">
    <property type="term" value="F:sequence-specific DNA binding"/>
    <property type="evidence" value="ECO:0007669"/>
    <property type="project" value="InterPro"/>
</dbReference>
<dbReference type="InterPro" id="IPR037923">
    <property type="entry name" value="HTH-like"/>
</dbReference>
<evidence type="ECO:0000313" key="5">
    <source>
        <dbReference type="EMBL" id="TJZ61040.1"/>
    </source>
</evidence>
<dbReference type="SMART" id="SM00342">
    <property type="entry name" value="HTH_ARAC"/>
    <property type="match status" value="1"/>
</dbReference>
<dbReference type="InterPro" id="IPR018060">
    <property type="entry name" value="HTH_AraC"/>
</dbReference>
<dbReference type="Proteomes" id="UP000306808">
    <property type="component" value="Unassembled WGS sequence"/>
</dbReference>
<dbReference type="PROSITE" id="PS01124">
    <property type="entry name" value="HTH_ARAC_FAMILY_2"/>
    <property type="match status" value="1"/>
</dbReference>
<dbReference type="AlphaFoldDB" id="A0A4U0P1T8"/>
<protein>
    <submittedName>
        <fullName evidence="5">AraC family transcriptional regulator</fullName>
    </submittedName>
</protein>
<gene>
    <name evidence="5" type="ORF">FAZ15_07455</name>
</gene>
<name>A0A4U0P1T8_9SPHI</name>
<keyword evidence="3" id="KW-0804">Transcription</keyword>
<dbReference type="EMBL" id="SUME01000003">
    <property type="protein sequence ID" value="TJZ61040.1"/>
    <property type="molecule type" value="Genomic_DNA"/>
</dbReference>
<dbReference type="Pfam" id="PF02311">
    <property type="entry name" value="AraC_binding"/>
    <property type="match status" value="1"/>
</dbReference>
<dbReference type="GO" id="GO:0003700">
    <property type="term" value="F:DNA-binding transcription factor activity"/>
    <property type="evidence" value="ECO:0007669"/>
    <property type="project" value="InterPro"/>
</dbReference>
<feature type="domain" description="HTH araC/xylS-type" evidence="4">
    <location>
        <begin position="193"/>
        <end position="291"/>
    </location>
</feature>
<evidence type="ECO:0000259" key="4">
    <source>
        <dbReference type="PROSITE" id="PS01124"/>
    </source>
</evidence>
<dbReference type="Pfam" id="PF12833">
    <property type="entry name" value="HTH_18"/>
    <property type="match status" value="1"/>
</dbReference>
<organism evidence="5 6">
    <name type="scientific">Sphingobacterium olei</name>
    <dbReference type="NCBI Taxonomy" id="2571155"/>
    <lineage>
        <taxon>Bacteria</taxon>
        <taxon>Pseudomonadati</taxon>
        <taxon>Bacteroidota</taxon>
        <taxon>Sphingobacteriia</taxon>
        <taxon>Sphingobacteriales</taxon>
        <taxon>Sphingobacteriaceae</taxon>
        <taxon>Sphingobacterium</taxon>
    </lineage>
</organism>
<keyword evidence="2" id="KW-0238">DNA-binding</keyword>
<accession>A0A4U0P1T8</accession>
<comment type="caution">
    <text evidence="5">The sequence shown here is derived from an EMBL/GenBank/DDBJ whole genome shotgun (WGS) entry which is preliminary data.</text>
</comment>